<evidence type="ECO:0000313" key="1">
    <source>
        <dbReference type="EMBL" id="MFD0919066.1"/>
    </source>
</evidence>
<evidence type="ECO:0000313" key="2">
    <source>
        <dbReference type="Proteomes" id="UP001597018"/>
    </source>
</evidence>
<dbReference type="Proteomes" id="UP001597018">
    <property type="component" value="Unassembled WGS sequence"/>
</dbReference>
<sequence length="416" mass="46068">MGGADLILAMILAAFVTHAWENSKRRSAAAWAAARERAEQKWERRTERMRKARTTGPKDPLWWAFATGWVLSATTAATAASVHGLITGAVAGARGGYRVGREGARKGWSYREAWRQWRNSREQLEVEECQRCGGLVLVEHVVIVPEFGRVCPDCRPSRRTTPRQDAEHPDEQEVIHRRCAWCEVETDESLLNKYGWCATCAEGVVFEDLTCDGTCTNSDVDPHEAEKRGLCGMCGGRGEYVCNFAGRHWHVRCRECDATGRFTPGEAHFDADTSDPEPEQPERIYVQAERMDVNEEHPNNESGGTTMGELVPANTTDMAGTGEGYADTIATLTALFKFLHKAYEEVTSLSEHLTANSLDNDTISKINDLTDMLETAAPMAAELVKHVEQRHSPVADAVASAGGSSNVAQKTWYDQY</sequence>
<dbReference type="EMBL" id="JBHTIW010000002">
    <property type="protein sequence ID" value="MFD0919066.1"/>
    <property type="molecule type" value="Genomic_DNA"/>
</dbReference>
<protein>
    <submittedName>
        <fullName evidence="1">Uncharacterized protein</fullName>
    </submittedName>
</protein>
<organism evidence="1 2">
    <name type="scientific">Saccharopolyspora rosea</name>
    <dbReference type="NCBI Taxonomy" id="524884"/>
    <lineage>
        <taxon>Bacteria</taxon>
        <taxon>Bacillati</taxon>
        <taxon>Actinomycetota</taxon>
        <taxon>Actinomycetes</taxon>
        <taxon>Pseudonocardiales</taxon>
        <taxon>Pseudonocardiaceae</taxon>
        <taxon>Saccharopolyspora</taxon>
    </lineage>
</organism>
<accession>A0ABW3FKP8</accession>
<gene>
    <name evidence="1" type="ORF">ACFQ16_04845</name>
</gene>
<keyword evidence="2" id="KW-1185">Reference proteome</keyword>
<comment type="caution">
    <text evidence="1">The sequence shown here is derived from an EMBL/GenBank/DDBJ whole genome shotgun (WGS) entry which is preliminary data.</text>
</comment>
<reference evidence="2" key="1">
    <citation type="journal article" date="2019" name="Int. J. Syst. Evol. Microbiol.">
        <title>The Global Catalogue of Microorganisms (GCM) 10K type strain sequencing project: providing services to taxonomists for standard genome sequencing and annotation.</title>
        <authorList>
            <consortium name="The Broad Institute Genomics Platform"/>
            <consortium name="The Broad Institute Genome Sequencing Center for Infectious Disease"/>
            <person name="Wu L."/>
            <person name="Ma J."/>
        </authorList>
    </citation>
    <scope>NUCLEOTIDE SEQUENCE [LARGE SCALE GENOMIC DNA]</scope>
    <source>
        <strain evidence="2">CCUG 56401</strain>
    </source>
</reference>
<proteinExistence type="predicted"/>
<dbReference type="RefSeq" id="WP_345601381.1">
    <property type="nucleotide sequence ID" value="NZ_BAABLT010000033.1"/>
</dbReference>
<name>A0ABW3FKP8_9PSEU</name>